<dbReference type="Gene3D" id="3.40.50.1820">
    <property type="entry name" value="alpha/beta hydrolase"/>
    <property type="match status" value="1"/>
</dbReference>
<reference evidence="3" key="1">
    <citation type="journal article" date="2020" name="Stud. Mycol.">
        <title>101 Dothideomycetes genomes: a test case for predicting lifestyles and emergence of pathogens.</title>
        <authorList>
            <person name="Haridas S."/>
            <person name="Albert R."/>
            <person name="Binder M."/>
            <person name="Bloem J."/>
            <person name="Labutti K."/>
            <person name="Salamov A."/>
            <person name="Andreopoulos B."/>
            <person name="Baker S."/>
            <person name="Barry K."/>
            <person name="Bills G."/>
            <person name="Bluhm B."/>
            <person name="Cannon C."/>
            <person name="Castanera R."/>
            <person name="Culley D."/>
            <person name="Daum C."/>
            <person name="Ezra D."/>
            <person name="Gonzalez J."/>
            <person name="Henrissat B."/>
            <person name="Kuo A."/>
            <person name="Liang C."/>
            <person name="Lipzen A."/>
            <person name="Lutzoni F."/>
            <person name="Magnuson J."/>
            <person name="Mondo S."/>
            <person name="Nolan M."/>
            <person name="Ohm R."/>
            <person name="Pangilinan J."/>
            <person name="Park H.-J."/>
            <person name="Ramirez L."/>
            <person name="Alfaro M."/>
            <person name="Sun H."/>
            <person name="Tritt A."/>
            <person name="Yoshinaga Y."/>
            <person name="Zwiers L.-H."/>
            <person name="Turgeon B."/>
            <person name="Goodwin S."/>
            <person name="Spatafora J."/>
            <person name="Crous P."/>
            <person name="Grigoriev I."/>
        </authorList>
    </citation>
    <scope>NUCLEOTIDE SEQUENCE</scope>
    <source>
        <strain evidence="3">CBS 133067</strain>
    </source>
</reference>
<evidence type="ECO:0000313" key="4">
    <source>
        <dbReference type="Proteomes" id="UP000799772"/>
    </source>
</evidence>
<protein>
    <submittedName>
        <fullName evidence="3">Alpha/beta-hydrolase</fullName>
    </submittedName>
</protein>
<dbReference type="InterPro" id="IPR029058">
    <property type="entry name" value="AB_hydrolase_fold"/>
</dbReference>
<dbReference type="PANTHER" id="PTHR48081">
    <property type="entry name" value="AB HYDROLASE SUPERFAMILY PROTEIN C4A8.06C"/>
    <property type="match status" value="1"/>
</dbReference>
<proteinExistence type="predicted"/>
<accession>A0A9P4IL16</accession>
<evidence type="ECO:0000259" key="2">
    <source>
        <dbReference type="Pfam" id="PF07859"/>
    </source>
</evidence>
<gene>
    <name evidence="3" type="ORF">NA57DRAFT_53166</name>
</gene>
<dbReference type="Proteomes" id="UP000799772">
    <property type="component" value="Unassembled WGS sequence"/>
</dbReference>
<organism evidence="3 4">
    <name type="scientific">Rhizodiscina lignyota</name>
    <dbReference type="NCBI Taxonomy" id="1504668"/>
    <lineage>
        <taxon>Eukaryota</taxon>
        <taxon>Fungi</taxon>
        <taxon>Dikarya</taxon>
        <taxon>Ascomycota</taxon>
        <taxon>Pezizomycotina</taxon>
        <taxon>Dothideomycetes</taxon>
        <taxon>Pleosporomycetidae</taxon>
        <taxon>Aulographales</taxon>
        <taxon>Rhizodiscinaceae</taxon>
        <taxon>Rhizodiscina</taxon>
    </lineage>
</organism>
<dbReference type="OrthoDB" id="19653at2759"/>
<evidence type="ECO:0000313" key="3">
    <source>
        <dbReference type="EMBL" id="KAF2101190.1"/>
    </source>
</evidence>
<dbReference type="AlphaFoldDB" id="A0A9P4IL16"/>
<sequence>MPSKDYVYKTFGDNQECAATVHYDDSDKSSKAIAIASHGGAFSTGHKDIIPEGQIDWLVKNGFVVVAYNYRLCPNVSFLEGPVGDTIEVYHWSRKTLPGLLRRDVGLEIDADRITAFGQSAGATLIMTLGYESPRPKALLNIYGAAYFTDEWWSKPVPMPWEESDPAIMARVFDEVIQTSTDSKDFDISHPRAAWVCDKLKHGRLLSTLCGHMYEQCDPITMKGGLTKDFPPTYFLHGDQDVLVNVKIAEKTVEGLKKLGVETGIAVMEGGGHGYDFALKDGDKDFEAVVKPGLEFLKSHV</sequence>
<keyword evidence="1" id="KW-0378">Hydrolase</keyword>
<evidence type="ECO:0000256" key="1">
    <source>
        <dbReference type="ARBA" id="ARBA00022801"/>
    </source>
</evidence>
<dbReference type="InterPro" id="IPR013094">
    <property type="entry name" value="AB_hydrolase_3"/>
</dbReference>
<keyword evidence="4" id="KW-1185">Reference proteome</keyword>
<dbReference type="PANTHER" id="PTHR48081:SF3">
    <property type="entry name" value="ALPHA_BETA HYDROLASE FOLD-3 DOMAIN-CONTAINING PROTEIN"/>
    <property type="match status" value="1"/>
</dbReference>
<comment type="caution">
    <text evidence="3">The sequence shown here is derived from an EMBL/GenBank/DDBJ whole genome shotgun (WGS) entry which is preliminary data.</text>
</comment>
<feature type="domain" description="Alpha/beta hydrolase fold-3" evidence="2">
    <location>
        <begin position="37"/>
        <end position="275"/>
    </location>
</feature>
<name>A0A9P4IL16_9PEZI</name>
<dbReference type="GO" id="GO:0016787">
    <property type="term" value="F:hydrolase activity"/>
    <property type="evidence" value="ECO:0007669"/>
    <property type="project" value="UniProtKB-KW"/>
</dbReference>
<dbReference type="InterPro" id="IPR050300">
    <property type="entry name" value="GDXG_lipolytic_enzyme"/>
</dbReference>
<dbReference type="SUPFAM" id="SSF53474">
    <property type="entry name" value="alpha/beta-Hydrolases"/>
    <property type="match status" value="1"/>
</dbReference>
<dbReference type="Pfam" id="PF07859">
    <property type="entry name" value="Abhydrolase_3"/>
    <property type="match status" value="1"/>
</dbReference>
<dbReference type="EMBL" id="ML978123">
    <property type="protein sequence ID" value="KAF2101190.1"/>
    <property type="molecule type" value="Genomic_DNA"/>
</dbReference>